<evidence type="ECO:0000313" key="1">
    <source>
        <dbReference type="EMBL" id="PZO73194.1"/>
    </source>
</evidence>
<evidence type="ECO:0000313" key="2">
    <source>
        <dbReference type="Proteomes" id="UP000248614"/>
    </source>
</evidence>
<dbReference type="AlphaFoldDB" id="A0A2W4YU14"/>
<comment type="caution">
    <text evidence="1">The sequence shown here is derived from an EMBL/GenBank/DDBJ whole genome shotgun (WGS) entry which is preliminary data.</text>
</comment>
<organism evidence="1 2">
    <name type="scientific">Sphingomonas hengshuiensis</name>
    <dbReference type="NCBI Taxonomy" id="1609977"/>
    <lineage>
        <taxon>Bacteria</taxon>
        <taxon>Pseudomonadati</taxon>
        <taxon>Pseudomonadota</taxon>
        <taxon>Alphaproteobacteria</taxon>
        <taxon>Sphingomonadales</taxon>
        <taxon>Sphingomonadaceae</taxon>
        <taxon>Sphingomonas</taxon>
    </lineage>
</organism>
<accession>A0A2W4YU14</accession>
<name>A0A2W4YU14_9SPHN</name>
<proteinExistence type="predicted"/>
<dbReference type="Proteomes" id="UP000248614">
    <property type="component" value="Unassembled WGS sequence"/>
</dbReference>
<gene>
    <name evidence="1" type="ORF">DI632_14795</name>
</gene>
<reference evidence="1 2" key="1">
    <citation type="submission" date="2017-08" db="EMBL/GenBank/DDBJ databases">
        <title>Infants hospitalized years apart are colonized by the same room-sourced microbial strains.</title>
        <authorList>
            <person name="Brooks B."/>
            <person name="Olm M.R."/>
            <person name="Firek B.A."/>
            <person name="Baker R."/>
            <person name="Thomas B.C."/>
            <person name="Morowitz M.J."/>
            <person name="Banfield J.F."/>
        </authorList>
    </citation>
    <scope>NUCLEOTIDE SEQUENCE [LARGE SCALE GENOMIC DNA]</scope>
    <source>
        <strain evidence="1">S2_018_000_R3_110</strain>
    </source>
</reference>
<sequence length="160" mass="18033">MSAMTPAKAFESFAASLIGLPIRHVWRGYGSALFLELGTTHPTTRHDGSLGIPQGDVSLGVEWSWRIEDQTAIRCGSWSDEDLWEPAFDLLRNERVARCELFGSLPEVMLTTDSGRRFLTFSTTDGQPQWHLVDWRDGPARWFTVRDGKLHLGDGTELRT</sequence>
<protein>
    <submittedName>
        <fullName evidence="1">Uncharacterized protein</fullName>
    </submittedName>
</protein>
<dbReference type="EMBL" id="QFNF01000055">
    <property type="protein sequence ID" value="PZO73194.1"/>
    <property type="molecule type" value="Genomic_DNA"/>
</dbReference>